<dbReference type="GO" id="GO:0004843">
    <property type="term" value="F:cysteine-type deubiquitinase activity"/>
    <property type="evidence" value="ECO:0007669"/>
    <property type="project" value="UniProtKB-UniRule"/>
</dbReference>
<dbReference type="PROSITE" id="PS52048">
    <property type="entry name" value="UCH_DOMAIN"/>
    <property type="match status" value="1"/>
</dbReference>
<evidence type="ECO:0000259" key="9">
    <source>
        <dbReference type="PROSITE" id="PS52048"/>
    </source>
</evidence>
<keyword evidence="11" id="KW-1185">Reference proteome</keyword>
<comment type="similarity">
    <text evidence="2 7 8">Belongs to the peptidase C12 family.</text>
</comment>
<dbReference type="Proteomes" id="UP000241769">
    <property type="component" value="Unassembled WGS sequence"/>
</dbReference>
<evidence type="ECO:0000256" key="4">
    <source>
        <dbReference type="ARBA" id="ARBA00022786"/>
    </source>
</evidence>
<evidence type="ECO:0000256" key="8">
    <source>
        <dbReference type="RuleBase" id="RU361215"/>
    </source>
</evidence>
<feature type="active site" description="Nucleophile" evidence="7">
    <location>
        <position position="90"/>
    </location>
</feature>
<dbReference type="FunCoup" id="A0A2P6NA68">
    <property type="interactions" value="503"/>
</dbReference>
<dbReference type="GO" id="GO:0005737">
    <property type="term" value="C:cytoplasm"/>
    <property type="evidence" value="ECO:0007669"/>
    <property type="project" value="TreeGrafter"/>
</dbReference>
<accession>A0A2P6NA68</accession>
<name>A0A2P6NA68_9EUKA</name>
<dbReference type="STRING" id="1890364.A0A2P6NA68"/>
<keyword evidence="5 7" id="KW-0378">Hydrolase</keyword>
<feature type="site" description="Transition state stabilizer" evidence="7">
    <location>
        <position position="84"/>
    </location>
</feature>
<evidence type="ECO:0000256" key="6">
    <source>
        <dbReference type="ARBA" id="ARBA00022807"/>
    </source>
</evidence>
<dbReference type="InterPro" id="IPR038765">
    <property type="entry name" value="Papain-like_cys_pep_sf"/>
</dbReference>
<proteinExistence type="inferred from homology"/>
<dbReference type="PRINTS" id="PR00707">
    <property type="entry name" value="UBCTHYDRLASE"/>
</dbReference>
<dbReference type="InParanoid" id="A0A2P6NA68"/>
<feature type="domain" description="UCH catalytic" evidence="9">
    <location>
        <begin position="6"/>
        <end position="224"/>
    </location>
</feature>
<dbReference type="EC" id="3.4.19.12" evidence="8"/>
<evidence type="ECO:0000256" key="2">
    <source>
        <dbReference type="ARBA" id="ARBA00009326"/>
    </source>
</evidence>
<dbReference type="Gene3D" id="3.40.532.10">
    <property type="entry name" value="Peptidase C12, ubiquitin carboxyl-terminal hydrolase"/>
    <property type="match status" value="1"/>
</dbReference>
<feature type="site" description="Important for enzyme activity" evidence="7">
    <location>
        <position position="179"/>
    </location>
</feature>
<reference evidence="10 11" key="1">
    <citation type="journal article" date="2018" name="Genome Biol. Evol.">
        <title>Multiple Roots of Fruiting Body Formation in Amoebozoa.</title>
        <authorList>
            <person name="Hillmann F."/>
            <person name="Forbes G."/>
            <person name="Novohradska S."/>
            <person name="Ferling I."/>
            <person name="Riege K."/>
            <person name="Groth M."/>
            <person name="Westermann M."/>
            <person name="Marz M."/>
            <person name="Spaller T."/>
            <person name="Winckler T."/>
            <person name="Schaap P."/>
            <person name="Glockner G."/>
        </authorList>
    </citation>
    <scope>NUCLEOTIDE SEQUENCE [LARGE SCALE GENOMIC DNA]</scope>
    <source>
        <strain evidence="10 11">Jena</strain>
    </source>
</reference>
<dbReference type="GO" id="GO:0016579">
    <property type="term" value="P:protein deubiquitination"/>
    <property type="evidence" value="ECO:0007669"/>
    <property type="project" value="TreeGrafter"/>
</dbReference>
<dbReference type="Pfam" id="PF01088">
    <property type="entry name" value="Peptidase_C12"/>
    <property type="match status" value="1"/>
</dbReference>
<dbReference type="PANTHER" id="PTHR10589:SF17">
    <property type="entry name" value="UBIQUITIN CARBOXYL-TERMINAL HYDROLASE"/>
    <property type="match status" value="1"/>
</dbReference>
<dbReference type="AlphaFoldDB" id="A0A2P6NA68"/>
<dbReference type="CDD" id="cd09616">
    <property type="entry name" value="Peptidase_C12_UCH_L1_L3"/>
    <property type="match status" value="1"/>
</dbReference>
<gene>
    <name evidence="10" type="ORF">PROFUN_11395</name>
</gene>
<dbReference type="EMBL" id="MDYQ01000136">
    <property type="protein sequence ID" value="PRP80840.1"/>
    <property type="molecule type" value="Genomic_DNA"/>
</dbReference>
<evidence type="ECO:0000256" key="1">
    <source>
        <dbReference type="ARBA" id="ARBA00000707"/>
    </source>
</evidence>
<organism evidence="10 11">
    <name type="scientific">Planoprotostelium fungivorum</name>
    <dbReference type="NCBI Taxonomy" id="1890364"/>
    <lineage>
        <taxon>Eukaryota</taxon>
        <taxon>Amoebozoa</taxon>
        <taxon>Evosea</taxon>
        <taxon>Variosea</taxon>
        <taxon>Cavosteliida</taxon>
        <taxon>Cavosteliaceae</taxon>
        <taxon>Planoprotostelium</taxon>
    </lineage>
</organism>
<dbReference type="InterPro" id="IPR036959">
    <property type="entry name" value="Peptidase_C12_UCH_sf"/>
</dbReference>
<evidence type="ECO:0000256" key="5">
    <source>
        <dbReference type="ARBA" id="ARBA00022801"/>
    </source>
</evidence>
<keyword evidence="4 7" id="KW-0833">Ubl conjugation pathway</keyword>
<keyword evidence="6 7" id="KW-0788">Thiol protease</keyword>
<comment type="catalytic activity">
    <reaction evidence="1 7 8">
        <text>Thiol-dependent hydrolysis of ester, thioester, amide, peptide and isopeptide bonds formed by the C-terminal Gly of ubiquitin (a 76-residue protein attached to proteins as an intracellular targeting signal).</text>
        <dbReference type="EC" id="3.4.19.12"/>
    </reaction>
</comment>
<protein>
    <recommendedName>
        <fullName evidence="8">Ubiquitin carboxyl-terminal hydrolase</fullName>
        <ecNumber evidence="8">3.4.19.12</ecNumber>
    </recommendedName>
</protein>
<dbReference type="InterPro" id="IPR057254">
    <property type="entry name" value="UCH_AS"/>
</dbReference>
<feature type="active site" description="Proton donor" evidence="7">
    <location>
        <position position="164"/>
    </location>
</feature>
<evidence type="ECO:0000313" key="11">
    <source>
        <dbReference type="Proteomes" id="UP000241769"/>
    </source>
</evidence>
<evidence type="ECO:0000256" key="3">
    <source>
        <dbReference type="ARBA" id="ARBA00022670"/>
    </source>
</evidence>
<dbReference type="FunFam" id="3.40.532.10:FF:000006">
    <property type="entry name" value="Ubiquitin carboxyl-terminal hydrolase"/>
    <property type="match status" value="1"/>
</dbReference>
<dbReference type="InterPro" id="IPR001578">
    <property type="entry name" value="Peptidase_C12_UCH"/>
</dbReference>
<dbReference type="PROSITE" id="PS00140">
    <property type="entry name" value="UCH_1"/>
    <property type="match status" value="1"/>
</dbReference>
<dbReference type="PANTHER" id="PTHR10589">
    <property type="entry name" value="UBIQUITIN CARBOXYL-TERMINAL HYDROLASE"/>
    <property type="match status" value="1"/>
</dbReference>
<dbReference type="OrthoDB" id="427186at2759"/>
<evidence type="ECO:0000256" key="7">
    <source>
        <dbReference type="PROSITE-ProRule" id="PRU01393"/>
    </source>
</evidence>
<dbReference type="SUPFAM" id="SSF54001">
    <property type="entry name" value="Cysteine proteinases"/>
    <property type="match status" value="1"/>
</dbReference>
<keyword evidence="3 7" id="KW-0645">Protease</keyword>
<comment type="caution">
    <text evidence="10">The sequence shown here is derived from an EMBL/GenBank/DDBJ whole genome shotgun (WGS) entry which is preliminary data.</text>
</comment>
<dbReference type="GO" id="GO:0006511">
    <property type="term" value="P:ubiquitin-dependent protein catabolic process"/>
    <property type="evidence" value="ECO:0007669"/>
    <property type="project" value="UniProtKB-UniRule"/>
</dbReference>
<evidence type="ECO:0000313" key="10">
    <source>
        <dbReference type="EMBL" id="PRP80840.1"/>
    </source>
</evidence>
<sequence>MSDKVQWLALESNPDVLNEYISALGVPSSKWQFTDVYGTDPELLAMVPQPTIALLLLYPITKKVEEAESKETPQEQSNVWYMNQYIGNACGTIAVIHALANNQKELGLSESSPLSQFFERTNNLNAHDRAKALEEAKEISEAHESTAQQGQTETPDLHADINLHFIAFVHRDGVLYELDGRKKNPVARGPTTPDTLLTDATRVCASFMERDPEQNQFSMIALSSAQ</sequence>